<comment type="caution">
    <text evidence="2">The sequence shown here is derived from an EMBL/GenBank/DDBJ whole genome shotgun (WGS) entry which is preliminary data.</text>
</comment>
<dbReference type="AlphaFoldDB" id="A0AAV4Y579"/>
<reference evidence="2 3" key="1">
    <citation type="submission" date="2021-06" db="EMBL/GenBank/DDBJ databases">
        <title>Caerostris extrusa draft genome.</title>
        <authorList>
            <person name="Kono N."/>
            <person name="Arakawa K."/>
        </authorList>
    </citation>
    <scope>NUCLEOTIDE SEQUENCE [LARGE SCALE GENOMIC DNA]</scope>
</reference>
<proteinExistence type="predicted"/>
<sequence length="91" mass="10114">MLRIGVVKRLEASCKDEQTRRFIYRGCGSNDSLSERTSSRYKQSLNSSPPLRIRDDSSACFHCSCSEIAFKVAPSGVFGGEGDRTAGTYRR</sequence>
<dbReference type="EMBL" id="BPLR01001327">
    <property type="protein sequence ID" value="GIZ01640.1"/>
    <property type="molecule type" value="Genomic_DNA"/>
</dbReference>
<dbReference type="Proteomes" id="UP001054945">
    <property type="component" value="Unassembled WGS sequence"/>
</dbReference>
<feature type="region of interest" description="Disordered" evidence="1">
    <location>
        <begin position="27"/>
        <end position="50"/>
    </location>
</feature>
<evidence type="ECO:0000256" key="1">
    <source>
        <dbReference type="SAM" id="MobiDB-lite"/>
    </source>
</evidence>
<organism evidence="2 3">
    <name type="scientific">Caerostris extrusa</name>
    <name type="common">Bark spider</name>
    <name type="synonym">Caerostris bankana</name>
    <dbReference type="NCBI Taxonomy" id="172846"/>
    <lineage>
        <taxon>Eukaryota</taxon>
        <taxon>Metazoa</taxon>
        <taxon>Ecdysozoa</taxon>
        <taxon>Arthropoda</taxon>
        <taxon>Chelicerata</taxon>
        <taxon>Arachnida</taxon>
        <taxon>Araneae</taxon>
        <taxon>Araneomorphae</taxon>
        <taxon>Entelegynae</taxon>
        <taxon>Araneoidea</taxon>
        <taxon>Araneidae</taxon>
        <taxon>Caerostris</taxon>
    </lineage>
</organism>
<accession>A0AAV4Y579</accession>
<evidence type="ECO:0000313" key="2">
    <source>
        <dbReference type="EMBL" id="GIZ01640.1"/>
    </source>
</evidence>
<protein>
    <submittedName>
        <fullName evidence="2">Uncharacterized protein</fullName>
    </submittedName>
</protein>
<keyword evidence="3" id="KW-1185">Reference proteome</keyword>
<evidence type="ECO:0000313" key="3">
    <source>
        <dbReference type="Proteomes" id="UP001054945"/>
    </source>
</evidence>
<name>A0AAV4Y579_CAEEX</name>
<gene>
    <name evidence="2" type="ORF">CEXT_167661</name>
</gene>
<feature type="compositionally biased region" description="Polar residues" evidence="1">
    <location>
        <begin position="39"/>
        <end position="49"/>
    </location>
</feature>